<gene>
    <name evidence="1" type="ORF">DVH24_011681</name>
</gene>
<name>A0A498JW92_MALDO</name>
<evidence type="ECO:0000313" key="2">
    <source>
        <dbReference type="Proteomes" id="UP000290289"/>
    </source>
</evidence>
<dbReference type="AlphaFoldDB" id="A0A498JW92"/>
<organism evidence="1 2">
    <name type="scientific">Malus domestica</name>
    <name type="common">Apple</name>
    <name type="synonym">Pyrus malus</name>
    <dbReference type="NCBI Taxonomy" id="3750"/>
    <lineage>
        <taxon>Eukaryota</taxon>
        <taxon>Viridiplantae</taxon>
        <taxon>Streptophyta</taxon>
        <taxon>Embryophyta</taxon>
        <taxon>Tracheophyta</taxon>
        <taxon>Spermatophyta</taxon>
        <taxon>Magnoliopsida</taxon>
        <taxon>eudicotyledons</taxon>
        <taxon>Gunneridae</taxon>
        <taxon>Pentapetalae</taxon>
        <taxon>rosids</taxon>
        <taxon>fabids</taxon>
        <taxon>Rosales</taxon>
        <taxon>Rosaceae</taxon>
        <taxon>Amygdaloideae</taxon>
        <taxon>Maleae</taxon>
        <taxon>Malus</taxon>
    </lineage>
</organism>
<accession>A0A498JW92</accession>
<evidence type="ECO:0000313" key="1">
    <source>
        <dbReference type="EMBL" id="RXH99356.1"/>
    </source>
</evidence>
<dbReference type="Proteomes" id="UP000290289">
    <property type="component" value="Chromosome 5"/>
</dbReference>
<protein>
    <submittedName>
        <fullName evidence="1">Uncharacterized protein</fullName>
    </submittedName>
</protein>
<comment type="caution">
    <text evidence="1">The sequence shown here is derived from an EMBL/GenBank/DDBJ whole genome shotgun (WGS) entry which is preliminary data.</text>
</comment>
<reference evidence="1 2" key="1">
    <citation type="submission" date="2018-10" db="EMBL/GenBank/DDBJ databases">
        <title>A high-quality apple genome assembly.</title>
        <authorList>
            <person name="Hu J."/>
        </authorList>
    </citation>
    <scope>NUCLEOTIDE SEQUENCE [LARGE SCALE GENOMIC DNA]</scope>
    <source>
        <strain evidence="2">cv. HFTH1</strain>
        <tissue evidence="1">Young leaf</tissue>
    </source>
</reference>
<sequence length="70" mass="7836">MSKEKPPQPAQFIAFNASPSKLYNTSAGNEPDIEKCQLLYPDVKFHGEFHVADNIALANKKTISDPKKFE</sequence>
<dbReference type="EMBL" id="RDQH01000331">
    <property type="protein sequence ID" value="RXH99356.1"/>
    <property type="molecule type" value="Genomic_DNA"/>
</dbReference>
<keyword evidence="2" id="KW-1185">Reference proteome</keyword>
<proteinExistence type="predicted"/>